<dbReference type="AlphaFoldDB" id="A0A540L3D7"/>
<evidence type="ECO:0000313" key="2">
    <source>
        <dbReference type="Proteomes" id="UP000315295"/>
    </source>
</evidence>
<accession>A0A540L3D7</accession>
<name>A0A540L3D7_MALBA</name>
<dbReference type="Proteomes" id="UP000315295">
    <property type="component" value="Unassembled WGS sequence"/>
</dbReference>
<protein>
    <submittedName>
        <fullName evidence="1">Uncharacterized protein</fullName>
    </submittedName>
</protein>
<keyword evidence="2" id="KW-1185">Reference proteome</keyword>
<organism evidence="1 2">
    <name type="scientific">Malus baccata</name>
    <name type="common">Siberian crab apple</name>
    <name type="synonym">Pyrus baccata</name>
    <dbReference type="NCBI Taxonomy" id="106549"/>
    <lineage>
        <taxon>Eukaryota</taxon>
        <taxon>Viridiplantae</taxon>
        <taxon>Streptophyta</taxon>
        <taxon>Embryophyta</taxon>
        <taxon>Tracheophyta</taxon>
        <taxon>Spermatophyta</taxon>
        <taxon>Magnoliopsida</taxon>
        <taxon>eudicotyledons</taxon>
        <taxon>Gunneridae</taxon>
        <taxon>Pentapetalae</taxon>
        <taxon>rosids</taxon>
        <taxon>fabids</taxon>
        <taxon>Rosales</taxon>
        <taxon>Rosaceae</taxon>
        <taxon>Amygdaloideae</taxon>
        <taxon>Maleae</taxon>
        <taxon>Malus</taxon>
    </lineage>
</organism>
<proteinExistence type="predicted"/>
<sequence>MSMTRIGGPSLPFCFSLCLTLLSPISRPTLLLSSVSPSLAPNSVLHSLMPFTSMFFINLIHTFASMPPRSNINFALHPLLFTAISCWSIGRCVEFRLKSSHHQLPVCLSALCLAECELPHASLICGCNLCGGAQWRTMEPYFLSFPSLLGRRLVGSHAGSYWWICGAASGAGVASC</sequence>
<dbReference type="EMBL" id="VIEB01000786">
    <property type="protein sequence ID" value="TQD80978.1"/>
    <property type="molecule type" value="Genomic_DNA"/>
</dbReference>
<reference evidence="1 2" key="1">
    <citation type="journal article" date="2019" name="G3 (Bethesda)">
        <title>Sequencing of a Wild Apple (Malus baccata) Genome Unravels the Differences Between Cultivated and Wild Apple Species Regarding Disease Resistance and Cold Tolerance.</title>
        <authorList>
            <person name="Chen X."/>
        </authorList>
    </citation>
    <scope>NUCLEOTIDE SEQUENCE [LARGE SCALE GENOMIC DNA]</scope>
    <source>
        <strain evidence="2">cv. Shandingzi</strain>
        <tissue evidence="1">Leaves</tissue>
    </source>
</reference>
<gene>
    <name evidence="1" type="ORF">C1H46_033458</name>
</gene>
<comment type="caution">
    <text evidence="1">The sequence shown here is derived from an EMBL/GenBank/DDBJ whole genome shotgun (WGS) entry which is preliminary data.</text>
</comment>
<evidence type="ECO:0000313" key="1">
    <source>
        <dbReference type="EMBL" id="TQD80978.1"/>
    </source>
</evidence>